<dbReference type="eggNOG" id="ENOG5033HPX">
    <property type="taxonomic scope" value="Bacteria"/>
</dbReference>
<gene>
    <name evidence="1" type="ORF">BN77_1486</name>
</gene>
<name>K0PKA4_9HYPH</name>
<evidence type="ECO:0000313" key="1">
    <source>
        <dbReference type="EMBL" id="CCM74363.1"/>
    </source>
</evidence>
<sequence length="168" mass="19554">MLTYMATLIELDHSGDLIKIDVELEAGEQPWRRIYATPDFVAWLNDELPLLETTIVGGDSDPLEQVDAIFHEYVVGEHMHLDRRFKSLSRTPDLFVWEFKTPDVRIFGWVPERDVFVCCFGDHKDEIETFSRYGLYMARTAFRRDHLNLDPPKAIEGKDYDDVLSDAN</sequence>
<keyword evidence="2" id="KW-1185">Reference proteome</keyword>
<dbReference type="EMBL" id="CANI01000003">
    <property type="protein sequence ID" value="CCM74363.1"/>
    <property type="molecule type" value="Genomic_DNA"/>
</dbReference>
<dbReference type="Proteomes" id="UP000009319">
    <property type="component" value="Unassembled WGS sequence"/>
</dbReference>
<proteinExistence type="predicted"/>
<dbReference type="AlphaFoldDB" id="K0PKA4"/>
<protein>
    <submittedName>
        <fullName evidence="1">Uncharacterized protein</fullName>
    </submittedName>
</protein>
<comment type="caution">
    <text evidence="1">The sequence shown here is derived from an EMBL/GenBank/DDBJ whole genome shotgun (WGS) entry which is preliminary data.</text>
</comment>
<accession>K0PKA4</accession>
<evidence type="ECO:0000313" key="2">
    <source>
        <dbReference type="Proteomes" id="UP000009319"/>
    </source>
</evidence>
<dbReference type="STRING" id="1211777.BN77_1486"/>
<dbReference type="HOGENOM" id="CLU_1650806_0_0_5"/>
<organism evidence="1 2">
    <name type="scientific">Rhizobium mesoamericanum STM3625</name>
    <dbReference type="NCBI Taxonomy" id="1211777"/>
    <lineage>
        <taxon>Bacteria</taxon>
        <taxon>Pseudomonadati</taxon>
        <taxon>Pseudomonadota</taxon>
        <taxon>Alphaproteobacteria</taxon>
        <taxon>Hyphomicrobiales</taxon>
        <taxon>Rhizobiaceae</taxon>
        <taxon>Rhizobium/Agrobacterium group</taxon>
        <taxon>Rhizobium</taxon>
    </lineage>
</organism>
<reference evidence="1 2" key="1">
    <citation type="journal article" date="2013" name="Genome Announc.">
        <title>Draft Genome Sequence of Rhizobium mesoamericanum STM3625, a Nitrogen-Fixing Symbiont of Mimosa pudica Isolated in French Guiana (South America).</title>
        <authorList>
            <person name="Moulin L."/>
            <person name="Mornico D."/>
            <person name="Melkonian R."/>
            <person name="Klonowska A."/>
        </authorList>
    </citation>
    <scope>NUCLEOTIDE SEQUENCE [LARGE SCALE GENOMIC DNA]</scope>
    <source>
        <strain evidence="1 2">STM3625</strain>
    </source>
</reference>